<dbReference type="EMBL" id="VCHE01000107">
    <property type="protein sequence ID" value="KAB2571215.1"/>
    <property type="molecule type" value="Genomic_DNA"/>
</dbReference>
<dbReference type="AlphaFoldDB" id="A0A5N5D0N0"/>
<organism evidence="2 3">
    <name type="scientific">Lasiodiplodia theobromae</name>
    <dbReference type="NCBI Taxonomy" id="45133"/>
    <lineage>
        <taxon>Eukaryota</taxon>
        <taxon>Fungi</taxon>
        <taxon>Dikarya</taxon>
        <taxon>Ascomycota</taxon>
        <taxon>Pezizomycotina</taxon>
        <taxon>Dothideomycetes</taxon>
        <taxon>Dothideomycetes incertae sedis</taxon>
        <taxon>Botryosphaeriales</taxon>
        <taxon>Botryosphaeriaceae</taxon>
        <taxon>Lasiodiplodia</taxon>
    </lineage>
</organism>
<dbReference type="InterPro" id="IPR043519">
    <property type="entry name" value="NT_sf"/>
</dbReference>
<dbReference type="PANTHER" id="PTHR41773">
    <property type="entry name" value="GTP PYROPHOSPHATASE-RELATED"/>
    <property type="match status" value="1"/>
</dbReference>
<comment type="caution">
    <text evidence="2">The sequence shown here is derived from an EMBL/GenBank/DDBJ whole genome shotgun (WGS) entry which is preliminary data.</text>
</comment>
<feature type="domain" description="RelA/SpoT" evidence="1">
    <location>
        <begin position="10"/>
        <end position="148"/>
    </location>
</feature>
<dbReference type="SUPFAM" id="SSF81301">
    <property type="entry name" value="Nucleotidyltransferase"/>
    <property type="match status" value="1"/>
</dbReference>
<sequence length="417" mass="47832">MDSIPIIFAHRGKDKHSLERKLKERNRSKLYLNVKDIKEDIVDLAGVRIALYMPPHKAQIDCLLRTTFELQDTREHPDGHNHPTPYRSSLGYQASHYRVRLFQSQLEGLEDSVRTLQDPVVEIQVVSILHHVWADLQHDIEYKSLGGSPSGDEQLVLGLINEAMRLGERHLEALHDINIKRLESQDKPFANKWELGSWLFNRLSRIMNPETVNLGPIEVLRRFVSLRGVEKDTPDKLESVLEEMDFQDPWPASLQDISAKLGSEESRISVLIIAHIIQKKSARTGSQQAFAIAKSQPTHELKLKIMASSFIWLSDLFPQTSRWAQPVTKDAISKKRAPGVRWLLTSIVARRVMIGEEQPSEPTKKTIDELWGWMEASSISLLCLVFSISKMGVCRHFPKEDEFTKLRSVYGVFEKFF</sequence>
<gene>
    <name evidence="2" type="ORF">DBV05_g10117</name>
</gene>
<protein>
    <recommendedName>
        <fullName evidence="1">RelA/SpoT domain-containing protein</fullName>
    </recommendedName>
</protein>
<dbReference type="InterPro" id="IPR007685">
    <property type="entry name" value="RelA_SpoT"/>
</dbReference>
<keyword evidence="3" id="KW-1185">Reference proteome</keyword>
<dbReference type="Gene3D" id="3.30.460.10">
    <property type="entry name" value="Beta Polymerase, domain 2"/>
    <property type="match status" value="1"/>
</dbReference>
<dbReference type="CDD" id="cd05399">
    <property type="entry name" value="NT_Rel-Spo_like"/>
    <property type="match status" value="1"/>
</dbReference>
<dbReference type="PANTHER" id="PTHR41773:SF1">
    <property type="entry name" value="RELA_SPOT DOMAIN-CONTAINING PROTEIN"/>
    <property type="match status" value="1"/>
</dbReference>
<dbReference type="Pfam" id="PF04607">
    <property type="entry name" value="RelA_SpoT"/>
    <property type="match status" value="1"/>
</dbReference>
<dbReference type="SMART" id="SM00954">
    <property type="entry name" value="RelA_SpoT"/>
    <property type="match status" value="1"/>
</dbReference>
<reference evidence="2 3" key="1">
    <citation type="journal article" date="2019" name="Sci. Rep.">
        <title>A multi-omics analysis of the grapevine pathogen Lasiodiplodia theobromae reveals that temperature affects the expression of virulence- and pathogenicity-related genes.</title>
        <authorList>
            <person name="Felix C."/>
            <person name="Meneses R."/>
            <person name="Goncalves M.F.M."/>
            <person name="Tilleman L."/>
            <person name="Duarte A.S."/>
            <person name="Jorrin-Novo J.V."/>
            <person name="Van de Peer Y."/>
            <person name="Deforce D."/>
            <person name="Van Nieuwerburgh F."/>
            <person name="Esteves A.C."/>
            <person name="Alves A."/>
        </authorList>
    </citation>
    <scope>NUCLEOTIDE SEQUENCE [LARGE SCALE GENOMIC DNA]</scope>
    <source>
        <strain evidence="2 3">LA-SOL3</strain>
    </source>
</reference>
<evidence type="ECO:0000313" key="3">
    <source>
        <dbReference type="Proteomes" id="UP000325902"/>
    </source>
</evidence>
<accession>A0A5N5D0N0</accession>
<dbReference type="GO" id="GO:0015969">
    <property type="term" value="P:guanosine tetraphosphate metabolic process"/>
    <property type="evidence" value="ECO:0007669"/>
    <property type="project" value="InterPro"/>
</dbReference>
<evidence type="ECO:0000259" key="1">
    <source>
        <dbReference type="SMART" id="SM00954"/>
    </source>
</evidence>
<proteinExistence type="predicted"/>
<evidence type="ECO:0000313" key="2">
    <source>
        <dbReference type="EMBL" id="KAB2571215.1"/>
    </source>
</evidence>
<name>A0A5N5D0N0_9PEZI</name>
<dbReference type="OrthoDB" id="4719016at2759"/>
<dbReference type="Proteomes" id="UP000325902">
    <property type="component" value="Unassembled WGS sequence"/>
</dbReference>